<keyword evidence="3" id="KW-1185">Reference proteome</keyword>
<proteinExistence type="predicted"/>
<gene>
    <name evidence="2" type="ORF">HPB51_000025</name>
</gene>
<dbReference type="Proteomes" id="UP000821866">
    <property type="component" value="Chromosome 3"/>
</dbReference>
<name>A0A9J6E4U1_RHIMP</name>
<reference evidence="2" key="2">
    <citation type="submission" date="2021-09" db="EMBL/GenBank/DDBJ databases">
        <authorList>
            <person name="Jia N."/>
            <person name="Wang J."/>
            <person name="Shi W."/>
            <person name="Du L."/>
            <person name="Sun Y."/>
            <person name="Zhan W."/>
            <person name="Jiang J."/>
            <person name="Wang Q."/>
            <person name="Zhang B."/>
            <person name="Ji P."/>
            <person name="Sakyi L.B."/>
            <person name="Cui X."/>
            <person name="Yuan T."/>
            <person name="Jiang B."/>
            <person name="Yang W."/>
            <person name="Lam T.T.-Y."/>
            <person name="Chang Q."/>
            <person name="Ding S."/>
            <person name="Wang X."/>
            <person name="Zhu J."/>
            <person name="Ruan X."/>
            <person name="Zhao L."/>
            <person name="Wei J."/>
            <person name="Que T."/>
            <person name="Du C."/>
            <person name="Cheng J."/>
            <person name="Dai P."/>
            <person name="Han X."/>
            <person name="Huang E."/>
            <person name="Gao Y."/>
            <person name="Liu J."/>
            <person name="Shao H."/>
            <person name="Ye R."/>
            <person name="Li L."/>
            <person name="Wei W."/>
            <person name="Wang X."/>
            <person name="Wang C."/>
            <person name="Huo Q."/>
            <person name="Li W."/>
            <person name="Guo W."/>
            <person name="Chen H."/>
            <person name="Chen S."/>
            <person name="Zhou L."/>
            <person name="Zhou L."/>
            <person name="Ni X."/>
            <person name="Tian J."/>
            <person name="Zhou Y."/>
            <person name="Sheng Y."/>
            <person name="Liu T."/>
            <person name="Pan Y."/>
            <person name="Xia L."/>
            <person name="Li J."/>
            <person name="Zhao F."/>
            <person name="Cao W."/>
        </authorList>
    </citation>
    <scope>NUCLEOTIDE SEQUENCE</scope>
    <source>
        <strain evidence="2">Rmic-2018</strain>
        <tissue evidence="2">Larvae</tissue>
    </source>
</reference>
<feature type="compositionally biased region" description="Pro residues" evidence="1">
    <location>
        <begin position="109"/>
        <end position="119"/>
    </location>
</feature>
<organism evidence="2 3">
    <name type="scientific">Rhipicephalus microplus</name>
    <name type="common">Cattle tick</name>
    <name type="synonym">Boophilus microplus</name>
    <dbReference type="NCBI Taxonomy" id="6941"/>
    <lineage>
        <taxon>Eukaryota</taxon>
        <taxon>Metazoa</taxon>
        <taxon>Ecdysozoa</taxon>
        <taxon>Arthropoda</taxon>
        <taxon>Chelicerata</taxon>
        <taxon>Arachnida</taxon>
        <taxon>Acari</taxon>
        <taxon>Parasitiformes</taxon>
        <taxon>Ixodida</taxon>
        <taxon>Ixodoidea</taxon>
        <taxon>Ixodidae</taxon>
        <taxon>Rhipicephalinae</taxon>
        <taxon>Rhipicephalus</taxon>
        <taxon>Boophilus</taxon>
    </lineage>
</organism>
<protein>
    <recommendedName>
        <fullName evidence="4">ISXO2-like transposase domain-containing protein</fullName>
    </recommendedName>
</protein>
<dbReference type="AlphaFoldDB" id="A0A9J6E4U1"/>
<accession>A0A9J6E4U1</accession>
<evidence type="ECO:0008006" key="4">
    <source>
        <dbReference type="Google" id="ProtNLM"/>
    </source>
</evidence>
<comment type="caution">
    <text evidence="2">The sequence shown here is derived from an EMBL/GenBank/DDBJ whole genome shotgun (WGS) entry which is preliminary data.</text>
</comment>
<dbReference type="EMBL" id="JABSTU010000005">
    <property type="protein sequence ID" value="KAH8029382.1"/>
    <property type="molecule type" value="Genomic_DNA"/>
</dbReference>
<evidence type="ECO:0000313" key="3">
    <source>
        <dbReference type="Proteomes" id="UP000821866"/>
    </source>
</evidence>
<dbReference type="InterPro" id="IPR053164">
    <property type="entry name" value="IS1016-like_transposase"/>
</dbReference>
<evidence type="ECO:0000256" key="1">
    <source>
        <dbReference type="SAM" id="MobiDB-lite"/>
    </source>
</evidence>
<sequence length="376" mass="42621">MPQTYDAKVQTQIFEPARITEFKCGLQKCDVKITQPKHRLNVIPESQAHIPQQVYDTIRTAERTSLPPDIVPPRTIAKVNNVSTSKKDQKSRSTHGPGVQVSSREPKPRPFSNPSPPHQPKAEQKPQVLPIRKTPSLIFLLRSKSPPGYIIRYPIAKRPSFVKSICRLRHRFDRQHILPGTAVYSDEWAAYQCIPKLVDANGTPLNLDWHTVNHSVNFVDSTTGANTQRIKSEWQKAKRRLVRNSNKTTTSLMPSHLAWLWWRSINARPNVKDPFLRLMEPVTHTMLKTVCTGVCGAYHPSLSSEQLQKDCASCEVIYEYLYTFVYYDCTKDDDDHLAETFAEFLNDGILQDAIAGDGVRQGKSVLSSDSSICWSA</sequence>
<dbReference type="PANTHER" id="PTHR47163">
    <property type="entry name" value="DDE_TNP_IS1595 DOMAIN-CONTAINING PROTEIN"/>
    <property type="match status" value="1"/>
</dbReference>
<dbReference type="PANTHER" id="PTHR47163:SF2">
    <property type="entry name" value="SI:DKEY-17M8.2"/>
    <property type="match status" value="1"/>
</dbReference>
<evidence type="ECO:0000313" key="2">
    <source>
        <dbReference type="EMBL" id="KAH8029382.1"/>
    </source>
</evidence>
<reference evidence="2" key="1">
    <citation type="journal article" date="2020" name="Cell">
        <title>Large-Scale Comparative Analyses of Tick Genomes Elucidate Their Genetic Diversity and Vector Capacities.</title>
        <authorList>
            <consortium name="Tick Genome and Microbiome Consortium (TIGMIC)"/>
            <person name="Jia N."/>
            <person name="Wang J."/>
            <person name="Shi W."/>
            <person name="Du L."/>
            <person name="Sun Y."/>
            <person name="Zhan W."/>
            <person name="Jiang J.F."/>
            <person name="Wang Q."/>
            <person name="Zhang B."/>
            <person name="Ji P."/>
            <person name="Bell-Sakyi L."/>
            <person name="Cui X.M."/>
            <person name="Yuan T.T."/>
            <person name="Jiang B.G."/>
            <person name="Yang W.F."/>
            <person name="Lam T.T."/>
            <person name="Chang Q.C."/>
            <person name="Ding S.J."/>
            <person name="Wang X.J."/>
            <person name="Zhu J.G."/>
            <person name="Ruan X.D."/>
            <person name="Zhao L."/>
            <person name="Wei J.T."/>
            <person name="Ye R.Z."/>
            <person name="Que T.C."/>
            <person name="Du C.H."/>
            <person name="Zhou Y.H."/>
            <person name="Cheng J.X."/>
            <person name="Dai P.F."/>
            <person name="Guo W.B."/>
            <person name="Han X.H."/>
            <person name="Huang E.J."/>
            <person name="Li L.F."/>
            <person name="Wei W."/>
            <person name="Gao Y.C."/>
            <person name="Liu J.Z."/>
            <person name="Shao H.Z."/>
            <person name="Wang X."/>
            <person name="Wang C.C."/>
            <person name="Yang T.C."/>
            <person name="Huo Q.B."/>
            <person name="Li W."/>
            <person name="Chen H.Y."/>
            <person name="Chen S.E."/>
            <person name="Zhou L.G."/>
            <person name="Ni X.B."/>
            <person name="Tian J.H."/>
            <person name="Sheng Y."/>
            <person name="Liu T."/>
            <person name="Pan Y.S."/>
            <person name="Xia L.Y."/>
            <person name="Li J."/>
            <person name="Zhao F."/>
            <person name="Cao W.C."/>
        </authorList>
    </citation>
    <scope>NUCLEOTIDE SEQUENCE</scope>
    <source>
        <strain evidence="2">Rmic-2018</strain>
    </source>
</reference>
<feature type="region of interest" description="Disordered" evidence="1">
    <location>
        <begin position="64"/>
        <end position="128"/>
    </location>
</feature>